<feature type="transmembrane region" description="Helical" evidence="9">
    <location>
        <begin position="6"/>
        <end position="26"/>
    </location>
</feature>
<gene>
    <name evidence="11" type="ORF">ACHKAR_01040</name>
</gene>
<dbReference type="RefSeq" id="WP_395415806.1">
    <property type="nucleotide sequence ID" value="NZ_JBIPKE010000008.1"/>
</dbReference>
<keyword evidence="7" id="KW-0406">Ion transport</keyword>
<dbReference type="InterPro" id="IPR003148">
    <property type="entry name" value="RCK_N"/>
</dbReference>
<dbReference type="InterPro" id="IPR006037">
    <property type="entry name" value="RCK_C"/>
</dbReference>
<dbReference type="Gene3D" id="3.40.50.720">
    <property type="entry name" value="NAD(P)-binding Rossmann-like Domain"/>
    <property type="match status" value="1"/>
</dbReference>
<dbReference type="InterPro" id="IPR038770">
    <property type="entry name" value="Na+/solute_symporter_sf"/>
</dbReference>
<feature type="transmembrane region" description="Helical" evidence="9">
    <location>
        <begin position="96"/>
        <end position="118"/>
    </location>
</feature>
<keyword evidence="6 9" id="KW-1133">Transmembrane helix</keyword>
<keyword evidence="8 9" id="KW-0472">Membrane</keyword>
<feature type="transmembrane region" description="Helical" evidence="9">
    <location>
        <begin position="33"/>
        <end position="49"/>
    </location>
</feature>
<feature type="transmembrane region" description="Helical" evidence="9">
    <location>
        <begin position="130"/>
        <end position="149"/>
    </location>
</feature>
<dbReference type="Gene3D" id="3.30.70.1450">
    <property type="entry name" value="Regulator of K+ conductance, C-terminal domain"/>
    <property type="match status" value="1"/>
</dbReference>
<keyword evidence="4" id="KW-0630">Potassium</keyword>
<dbReference type="InterPro" id="IPR036291">
    <property type="entry name" value="NAD(P)-bd_dom_sf"/>
</dbReference>
<feature type="transmembrane region" description="Helical" evidence="9">
    <location>
        <begin position="55"/>
        <end position="75"/>
    </location>
</feature>
<evidence type="ECO:0000256" key="8">
    <source>
        <dbReference type="ARBA" id="ARBA00023136"/>
    </source>
</evidence>
<evidence type="ECO:0000313" key="11">
    <source>
        <dbReference type="EMBL" id="MFH6981998.1"/>
    </source>
</evidence>
<keyword evidence="5 9" id="KW-0812">Transmembrane</keyword>
<keyword evidence="4" id="KW-0633">Potassium transport</keyword>
<feature type="transmembrane region" description="Helical" evidence="9">
    <location>
        <begin position="377"/>
        <end position="397"/>
    </location>
</feature>
<dbReference type="InterPro" id="IPR006153">
    <property type="entry name" value="Cation/H_exchanger_TM"/>
</dbReference>
<dbReference type="SUPFAM" id="SSF116726">
    <property type="entry name" value="TrkA C-terminal domain-like"/>
    <property type="match status" value="1"/>
</dbReference>
<dbReference type="PANTHER" id="PTHR43562:SF1">
    <property type="entry name" value="NA(+)_H(+) ANTIPORTER YJBQ-RELATED"/>
    <property type="match status" value="1"/>
</dbReference>
<dbReference type="Pfam" id="PF02254">
    <property type="entry name" value="TrkA_N"/>
    <property type="match status" value="1"/>
</dbReference>
<keyword evidence="2" id="KW-0813">Transport</keyword>
<name>A0ABW7N2Z6_9BACT</name>
<evidence type="ECO:0000256" key="2">
    <source>
        <dbReference type="ARBA" id="ARBA00022448"/>
    </source>
</evidence>
<evidence type="ECO:0000256" key="7">
    <source>
        <dbReference type="ARBA" id="ARBA00023065"/>
    </source>
</evidence>
<evidence type="ECO:0000313" key="12">
    <source>
        <dbReference type="Proteomes" id="UP001610063"/>
    </source>
</evidence>
<evidence type="ECO:0000256" key="9">
    <source>
        <dbReference type="SAM" id="Phobius"/>
    </source>
</evidence>
<reference evidence="11 12" key="1">
    <citation type="journal article" date="2013" name="Int. J. Syst. Evol. Microbiol.">
        <title>Marinoscillum luteum sp. nov., isolated from marine sediment.</title>
        <authorList>
            <person name="Cha I.T."/>
            <person name="Park S.J."/>
            <person name="Kim S.J."/>
            <person name="Kim J.G."/>
            <person name="Jung M.Y."/>
            <person name="Shin K.S."/>
            <person name="Kwon K.K."/>
            <person name="Yang S.H."/>
            <person name="Seo Y.S."/>
            <person name="Rhee S.K."/>
        </authorList>
    </citation>
    <scope>NUCLEOTIDE SEQUENCE [LARGE SCALE GENOMIC DNA]</scope>
    <source>
        <strain evidence="11 12">KCTC 23939</strain>
    </source>
</reference>
<evidence type="ECO:0000256" key="6">
    <source>
        <dbReference type="ARBA" id="ARBA00022989"/>
    </source>
</evidence>
<sequence length="618" mass="69081">MEFFNYWPLFIIFIIAWIVPLILSWLEVSKVPSVIVEIVMGVIVGPYVLDLIEPTPLMDFLAGTGFLFLIFLSGLEIDVPKMISSLPKGRIRIIDILSNSLLVALFIYFGSLFLSIPMAWLISQFIEIDLIFYILLFPTVALSITVPILKSEGELTRKFGQIMLMEGAIATIMSIILISVYSGVLKNGFQVELLLFTVIFIVFILTYVIGRRLIKVRTFQKVLYTLEHAASQIRVRGTVALLLFFVLIAYLIDTELAMGAFFAGVLLSLFINKERSALVFKLDGMSYGFFIPIFFIMVGVQLDVSALSQFGESIPFVLTLVLGFFATQVLPALILIKVFGLKKALAGGVLLTARMGLTIAAAQIGLSLQVITAADNAAIVAAAIFTSLLSPLAYKFFSQEEDLYYSIYIFGGSKASLLLAERMKMHDIPCLTIIQNQAIIPDFEQKNLNIWAVDELDISIFGELDIRTPDLVIMLTESKKLNQQLALYVKNKLNHSKIILRKQSASHELVDTESDLKLIDIDELLAGYVEDMIVRPETLTSLSESFGMYRIEEILLTRKELHRKQVMEVAFPPSGSLVVLRRDDEVFIPHGDTHLLLGDTLTVIGNSTALTEFRDILE</sequence>
<dbReference type="Pfam" id="PF02080">
    <property type="entry name" value="TrkA_C"/>
    <property type="match status" value="1"/>
</dbReference>
<evidence type="ECO:0000256" key="1">
    <source>
        <dbReference type="ARBA" id="ARBA00004141"/>
    </source>
</evidence>
<keyword evidence="3" id="KW-0050">Antiport</keyword>
<dbReference type="InterPro" id="IPR036721">
    <property type="entry name" value="RCK_C_sf"/>
</dbReference>
<feature type="transmembrane region" description="Helical" evidence="9">
    <location>
        <begin position="284"/>
        <end position="302"/>
    </location>
</feature>
<feature type="transmembrane region" description="Helical" evidence="9">
    <location>
        <begin position="256"/>
        <end position="272"/>
    </location>
</feature>
<dbReference type="PROSITE" id="PS51202">
    <property type="entry name" value="RCK_C"/>
    <property type="match status" value="1"/>
</dbReference>
<evidence type="ECO:0000256" key="5">
    <source>
        <dbReference type="ARBA" id="ARBA00022692"/>
    </source>
</evidence>
<feature type="transmembrane region" description="Helical" evidence="9">
    <location>
        <begin position="161"/>
        <end position="181"/>
    </location>
</feature>
<feature type="transmembrane region" description="Helical" evidence="9">
    <location>
        <begin position="233"/>
        <end position="250"/>
    </location>
</feature>
<dbReference type="Gene3D" id="1.20.1530.20">
    <property type="match status" value="1"/>
</dbReference>
<dbReference type="EMBL" id="JBIPKE010000008">
    <property type="protein sequence ID" value="MFH6981998.1"/>
    <property type="molecule type" value="Genomic_DNA"/>
</dbReference>
<evidence type="ECO:0000256" key="3">
    <source>
        <dbReference type="ARBA" id="ARBA00022449"/>
    </source>
</evidence>
<evidence type="ECO:0000259" key="10">
    <source>
        <dbReference type="PROSITE" id="PS51202"/>
    </source>
</evidence>
<organism evidence="11 12">
    <name type="scientific">Marinoscillum luteum</name>
    <dbReference type="NCBI Taxonomy" id="861051"/>
    <lineage>
        <taxon>Bacteria</taxon>
        <taxon>Pseudomonadati</taxon>
        <taxon>Bacteroidota</taxon>
        <taxon>Cytophagia</taxon>
        <taxon>Cytophagales</taxon>
        <taxon>Reichenbachiellaceae</taxon>
        <taxon>Marinoscillum</taxon>
    </lineage>
</organism>
<protein>
    <submittedName>
        <fullName evidence="11">Cation:proton antiporter</fullName>
    </submittedName>
</protein>
<feature type="domain" description="RCK C-terminal" evidence="10">
    <location>
        <begin position="539"/>
        <end position="618"/>
    </location>
</feature>
<dbReference type="Pfam" id="PF00999">
    <property type="entry name" value="Na_H_Exchanger"/>
    <property type="match status" value="1"/>
</dbReference>
<comment type="subcellular location">
    <subcellularLocation>
        <location evidence="1">Membrane</location>
        <topology evidence="1">Multi-pass membrane protein</topology>
    </subcellularLocation>
</comment>
<feature type="transmembrane region" description="Helical" evidence="9">
    <location>
        <begin position="193"/>
        <end position="213"/>
    </location>
</feature>
<dbReference type="Proteomes" id="UP001610063">
    <property type="component" value="Unassembled WGS sequence"/>
</dbReference>
<comment type="caution">
    <text evidence="11">The sequence shown here is derived from an EMBL/GenBank/DDBJ whole genome shotgun (WGS) entry which is preliminary data.</text>
</comment>
<keyword evidence="12" id="KW-1185">Reference proteome</keyword>
<accession>A0ABW7N2Z6</accession>
<dbReference type="PANTHER" id="PTHR43562">
    <property type="entry name" value="NAPA-TYPE SODIUM/HYDROGEN ANTIPORTER"/>
    <property type="match status" value="1"/>
</dbReference>
<proteinExistence type="predicted"/>
<evidence type="ECO:0000256" key="4">
    <source>
        <dbReference type="ARBA" id="ARBA00022538"/>
    </source>
</evidence>
<feature type="transmembrane region" description="Helical" evidence="9">
    <location>
        <begin position="348"/>
        <end position="371"/>
    </location>
</feature>
<dbReference type="SUPFAM" id="SSF51735">
    <property type="entry name" value="NAD(P)-binding Rossmann-fold domains"/>
    <property type="match status" value="1"/>
</dbReference>
<feature type="transmembrane region" description="Helical" evidence="9">
    <location>
        <begin position="314"/>
        <end position="336"/>
    </location>
</feature>